<evidence type="ECO:0000313" key="3">
    <source>
        <dbReference type="Proteomes" id="UP000183868"/>
    </source>
</evidence>
<evidence type="ECO:0000313" key="2">
    <source>
        <dbReference type="EMBL" id="APF19907.1"/>
    </source>
</evidence>
<proteinExistence type="predicted"/>
<dbReference type="AlphaFoldDB" id="A0A1J1CB16"/>
<dbReference type="RefSeq" id="WP_169313611.1">
    <property type="nucleotide sequence ID" value="NZ_CM001402.1"/>
</dbReference>
<reference evidence="2 3" key="1">
    <citation type="submission" date="2016-11" db="EMBL/GenBank/DDBJ databases">
        <title>Genomic analysis of Caldithrix abyssi and proposal of a novel bacterial phylum Caldithrichaeota.</title>
        <authorList>
            <person name="Kublanov I."/>
            <person name="Sigalova O."/>
            <person name="Gavrilov S."/>
            <person name="Lebedinsky A."/>
            <person name="Ivanova N."/>
            <person name="Daum C."/>
            <person name="Reddy T."/>
            <person name="Klenk H.P."/>
            <person name="Goker M."/>
            <person name="Reva O."/>
            <person name="Miroshnichenko M."/>
            <person name="Kyprides N."/>
            <person name="Woyke T."/>
            <person name="Gelfand M."/>
        </authorList>
    </citation>
    <scope>NUCLEOTIDE SEQUENCE [LARGE SCALE GENOMIC DNA]</scope>
    <source>
        <strain evidence="2 3">LF13</strain>
    </source>
</reference>
<evidence type="ECO:0000256" key="1">
    <source>
        <dbReference type="SAM" id="MobiDB-lite"/>
    </source>
</evidence>
<gene>
    <name evidence="2" type="ORF">Cabys_3159</name>
</gene>
<feature type="region of interest" description="Disordered" evidence="1">
    <location>
        <begin position="29"/>
        <end position="48"/>
    </location>
</feature>
<dbReference type="Proteomes" id="UP000183868">
    <property type="component" value="Chromosome"/>
</dbReference>
<dbReference type="EMBL" id="CP018099">
    <property type="protein sequence ID" value="APF19907.1"/>
    <property type="molecule type" value="Genomic_DNA"/>
</dbReference>
<protein>
    <submittedName>
        <fullName evidence="2">Uncharacterized protein</fullName>
    </submittedName>
</protein>
<organism evidence="2 3">
    <name type="scientific">Caldithrix abyssi DSM 13497</name>
    <dbReference type="NCBI Taxonomy" id="880073"/>
    <lineage>
        <taxon>Bacteria</taxon>
        <taxon>Pseudomonadati</taxon>
        <taxon>Calditrichota</taxon>
        <taxon>Calditrichia</taxon>
        <taxon>Calditrichales</taxon>
        <taxon>Calditrichaceae</taxon>
        <taxon>Caldithrix</taxon>
    </lineage>
</organism>
<dbReference type="KEGG" id="caby:Cabys_3159"/>
<sequence>MLSVVEATVDCEGTFIGYAPFDFAQGAVGNGKEGKMTGTPAASPLQKA</sequence>
<accession>A0A1J1CB16</accession>
<name>A0A1J1CB16_CALAY</name>